<feature type="domain" description="RNase H type-1" evidence="13">
    <location>
        <begin position="220"/>
        <end position="370"/>
    </location>
</feature>
<proteinExistence type="inferred from homology"/>
<dbReference type="AlphaFoldDB" id="A0A077R2P1"/>
<comment type="similarity">
    <text evidence="4">Belongs to the RNase H family.</text>
</comment>
<evidence type="ECO:0000256" key="10">
    <source>
        <dbReference type="ARBA" id="ARBA00022801"/>
    </source>
</evidence>
<keyword evidence="9" id="KW-0255">Endonuclease</keyword>
<evidence type="ECO:0000256" key="11">
    <source>
        <dbReference type="ARBA" id="ARBA00022842"/>
    </source>
</evidence>
<protein>
    <recommendedName>
        <fullName evidence="6">Ribonuclease H</fullName>
        <ecNumber evidence="5">3.1.26.4</ecNumber>
    </recommendedName>
</protein>
<evidence type="ECO:0000256" key="5">
    <source>
        <dbReference type="ARBA" id="ARBA00012180"/>
    </source>
</evidence>
<comment type="cofactor">
    <cofactor evidence="2">
        <name>Mg(2+)</name>
        <dbReference type="ChEBI" id="CHEBI:18420"/>
    </cofactor>
</comment>
<keyword evidence="10" id="KW-0378">Hydrolase</keyword>
<evidence type="ECO:0000256" key="3">
    <source>
        <dbReference type="ARBA" id="ARBA00004065"/>
    </source>
</evidence>
<dbReference type="SUPFAM" id="SSF53098">
    <property type="entry name" value="Ribonuclease H-like"/>
    <property type="match status" value="1"/>
</dbReference>
<reference evidence="14" key="1">
    <citation type="journal article" date="2014" name="Genome Biol. Evol.">
        <title>Gene Loss Rather Than Gene Gain Is Associated with a Host Jump from Monocots to Dicots in the Smut Fungus Melanopsichium pennsylvanicum.</title>
        <authorList>
            <person name="Sharma R."/>
            <person name="Mishra B."/>
            <person name="Runge F."/>
            <person name="Thines M."/>
        </authorList>
    </citation>
    <scope>NUCLEOTIDE SEQUENCE</scope>
    <source>
        <strain evidence="14">4</strain>
    </source>
</reference>
<keyword evidence="7" id="KW-0540">Nuclease</keyword>
<evidence type="ECO:0000313" key="14">
    <source>
        <dbReference type="EMBL" id="CDI53048.1"/>
    </source>
</evidence>
<dbReference type="PANTHER" id="PTHR10642:SF26">
    <property type="entry name" value="RIBONUCLEASE H1"/>
    <property type="match status" value="1"/>
</dbReference>
<dbReference type="InterPro" id="IPR009027">
    <property type="entry name" value="Ribosomal_bL9/RNase_H1_N"/>
</dbReference>
<evidence type="ECO:0000256" key="4">
    <source>
        <dbReference type="ARBA" id="ARBA00005300"/>
    </source>
</evidence>
<dbReference type="FunFam" id="3.40.970.10:FF:000002">
    <property type="entry name" value="Ribonuclease H"/>
    <property type="match status" value="1"/>
</dbReference>
<dbReference type="PANTHER" id="PTHR10642">
    <property type="entry name" value="RIBONUCLEASE H1"/>
    <property type="match status" value="1"/>
</dbReference>
<dbReference type="InterPro" id="IPR012337">
    <property type="entry name" value="RNaseH-like_sf"/>
</dbReference>
<dbReference type="GO" id="GO:0046872">
    <property type="term" value="F:metal ion binding"/>
    <property type="evidence" value="ECO:0007669"/>
    <property type="project" value="UniProtKB-KW"/>
</dbReference>
<dbReference type="GO" id="GO:0003676">
    <property type="term" value="F:nucleic acid binding"/>
    <property type="evidence" value="ECO:0007669"/>
    <property type="project" value="InterPro"/>
</dbReference>
<dbReference type="EC" id="3.1.26.4" evidence="5"/>
<evidence type="ECO:0000256" key="12">
    <source>
        <dbReference type="SAM" id="MobiDB-lite"/>
    </source>
</evidence>
<dbReference type="InterPro" id="IPR037056">
    <property type="entry name" value="RNase_H1_N_sf"/>
</dbReference>
<dbReference type="Pfam" id="PF00075">
    <property type="entry name" value="RNase_H"/>
    <property type="match status" value="1"/>
</dbReference>
<evidence type="ECO:0000256" key="6">
    <source>
        <dbReference type="ARBA" id="ARBA00017721"/>
    </source>
</evidence>
<dbReference type="GO" id="GO:0043137">
    <property type="term" value="P:DNA replication, removal of RNA primer"/>
    <property type="evidence" value="ECO:0007669"/>
    <property type="project" value="TreeGrafter"/>
</dbReference>
<organism evidence="14">
    <name type="scientific">Melanopsichium pennsylvanicum 4</name>
    <dbReference type="NCBI Taxonomy" id="1398559"/>
    <lineage>
        <taxon>Eukaryota</taxon>
        <taxon>Fungi</taxon>
        <taxon>Dikarya</taxon>
        <taxon>Basidiomycota</taxon>
        <taxon>Ustilaginomycotina</taxon>
        <taxon>Ustilaginomycetes</taxon>
        <taxon>Ustilaginales</taxon>
        <taxon>Ustilaginaceae</taxon>
        <taxon>Melanopsichium</taxon>
    </lineage>
</organism>
<evidence type="ECO:0000256" key="7">
    <source>
        <dbReference type="ARBA" id="ARBA00022722"/>
    </source>
</evidence>
<dbReference type="Pfam" id="PF01693">
    <property type="entry name" value="Cauli_VI"/>
    <property type="match status" value="1"/>
</dbReference>
<comment type="catalytic activity">
    <reaction evidence="1">
        <text>Endonucleolytic cleavage to 5'-phosphomonoester.</text>
        <dbReference type="EC" id="3.1.26.4"/>
    </reaction>
</comment>
<dbReference type="GO" id="GO:0004523">
    <property type="term" value="F:RNA-DNA hybrid ribonuclease activity"/>
    <property type="evidence" value="ECO:0007669"/>
    <property type="project" value="UniProtKB-EC"/>
</dbReference>
<evidence type="ECO:0000256" key="1">
    <source>
        <dbReference type="ARBA" id="ARBA00000077"/>
    </source>
</evidence>
<dbReference type="SUPFAM" id="SSF55658">
    <property type="entry name" value="L9 N-domain-like"/>
    <property type="match status" value="1"/>
</dbReference>
<dbReference type="InterPro" id="IPR011320">
    <property type="entry name" value="RNase_H1_N"/>
</dbReference>
<dbReference type="InterPro" id="IPR036397">
    <property type="entry name" value="RNaseH_sf"/>
</dbReference>
<dbReference type="InterPro" id="IPR050092">
    <property type="entry name" value="RNase_H"/>
</dbReference>
<evidence type="ECO:0000256" key="2">
    <source>
        <dbReference type="ARBA" id="ARBA00001946"/>
    </source>
</evidence>
<keyword evidence="11" id="KW-0460">Magnesium</keyword>
<comment type="function">
    <text evidence="3">Endonuclease that specifically degrades the RNA of RNA-DNA hybrids.</text>
</comment>
<dbReference type="CDD" id="cd09280">
    <property type="entry name" value="RNase_HI_eukaryote_like"/>
    <property type="match status" value="1"/>
</dbReference>
<feature type="compositionally biased region" description="Polar residues" evidence="12">
    <location>
        <begin position="169"/>
        <end position="179"/>
    </location>
</feature>
<dbReference type="PROSITE" id="PS50879">
    <property type="entry name" value="RNASE_H_1"/>
    <property type="match status" value="1"/>
</dbReference>
<accession>A0A077R2P1</accession>
<evidence type="ECO:0000256" key="8">
    <source>
        <dbReference type="ARBA" id="ARBA00022723"/>
    </source>
</evidence>
<evidence type="ECO:0000256" key="9">
    <source>
        <dbReference type="ARBA" id="ARBA00022759"/>
    </source>
</evidence>
<dbReference type="Gene3D" id="3.30.420.10">
    <property type="entry name" value="Ribonuclease H-like superfamily/Ribonuclease H"/>
    <property type="match status" value="1"/>
</dbReference>
<name>A0A077R2P1_9BASI</name>
<sequence>MTTCCLLGQLFTRSSARTSSHNTAYYSPIKLLLYTTRLSFRATTSKRNSHRNSAQNNERFASYYYKRHDYAHHFVPDFQGDQYQEQDDMGKASKGGYYAVQKGRSPGIFNTWAECEAATKGYAGAVFKKFPTQAAAQDFVKGDGYGASRSSGGGEISALSSSASQYVPTANANASTSRNEPSRSYHPYAKQGSGSRGGSSTSSKTLYNVMASLATSPDSTAHKIVVYCDGSSIGNGKIGARAGWGVFFEDTSLHHLNESRRLPGPTQTNNRAELMAIIRAIQLCPNDGRLLEIVSDSKYSMDAVTKWLPNWKRNNWKTATGGQVQNQDLIQQLDIEIEARWPKPKLIYVKGHSGIDGNEIVDRMAKFGASLPESDSLDLSKRSSAPESHTTKDSVEVIGTTVTTKRNALQF</sequence>
<feature type="region of interest" description="Disordered" evidence="12">
    <location>
        <begin position="169"/>
        <end position="201"/>
    </location>
</feature>
<dbReference type="InterPro" id="IPR002156">
    <property type="entry name" value="RNaseH_domain"/>
</dbReference>
<dbReference type="EMBL" id="HG529565">
    <property type="protein sequence ID" value="CDI53048.1"/>
    <property type="molecule type" value="Genomic_DNA"/>
</dbReference>
<dbReference type="Gene3D" id="3.40.970.10">
    <property type="entry name" value="Ribonuclease H1, N-terminal domain"/>
    <property type="match status" value="1"/>
</dbReference>
<keyword evidence="8" id="KW-0479">Metal-binding</keyword>
<evidence type="ECO:0000259" key="13">
    <source>
        <dbReference type="PROSITE" id="PS50879"/>
    </source>
</evidence>
<feature type="region of interest" description="Disordered" evidence="12">
    <location>
        <begin position="373"/>
        <end position="394"/>
    </location>
</feature>